<evidence type="ECO:0000313" key="2">
    <source>
        <dbReference type="EMBL" id="KAJ4429495.1"/>
    </source>
</evidence>
<comment type="caution">
    <text evidence="2">The sequence shown here is derived from an EMBL/GenBank/DDBJ whole genome shotgun (WGS) entry which is preliminary data.</text>
</comment>
<name>A0ABQ8S6W3_PERAM</name>
<gene>
    <name evidence="2" type="ORF">ANN_21664</name>
</gene>
<protein>
    <submittedName>
        <fullName evidence="2">Uncharacterized protein</fullName>
    </submittedName>
</protein>
<evidence type="ECO:0000313" key="3">
    <source>
        <dbReference type="Proteomes" id="UP001148838"/>
    </source>
</evidence>
<reference evidence="2 3" key="1">
    <citation type="journal article" date="2022" name="Allergy">
        <title>Genome assembly and annotation of Periplaneta americana reveal a comprehensive cockroach allergen profile.</title>
        <authorList>
            <person name="Wang L."/>
            <person name="Xiong Q."/>
            <person name="Saelim N."/>
            <person name="Wang L."/>
            <person name="Nong W."/>
            <person name="Wan A.T."/>
            <person name="Shi M."/>
            <person name="Liu X."/>
            <person name="Cao Q."/>
            <person name="Hui J.H.L."/>
            <person name="Sookrung N."/>
            <person name="Leung T.F."/>
            <person name="Tungtrongchitr A."/>
            <person name="Tsui S.K.W."/>
        </authorList>
    </citation>
    <scope>NUCLEOTIDE SEQUENCE [LARGE SCALE GENOMIC DNA]</scope>
    <source>
        <strain evidence="2">PWHHKU_190912</strain>
    </source>
</reference>
<accession>A0ABQ8S6W3</accession>
<dbReference type="EMBL" id="JAJSOF020000033">
    <property type="protein sequence ID" value="KAJ4429495.1"/>
    <property type="molecule type" value="Genomic_DNA"/>
</dbReference>
<feature type="region of interest" description="Disordered" evidence="1">
    <location>
        <begin position="1"/>
        <end position="21"/>
    </location>
</feature>
<sequence length="73" mass="8403">MKGCRAIDDDDDDDDDDKDKGVILDPTIRFEMHEQQPQEIVGRKDPGKHVVLSKEAREDQGSARSGWMIYRDE</sequence>
<keyword evidence="3" id="KW-1185">Reference proteome</keyword>
<organism evidence="2 3">
    <name type="scientific">Periplaneta americana</name>
    <name type="common">American cockroach</name>
    <name type="synonym">Blatta americana</name>
    <dbReference type="NCBI Taxonomy" id="6978"/>
    <lineage>
        <taxon>Eukaryota</taxon>
        <taxon>Metazoa</taxon>
        <taxon>Ecdysozoa</taxon>
        <taxon>Arthropoda</taxon>
        <taxon>Hexapoda</taxon>
        <taxon>Insecta</taxon>
        <taxon>Pterygota</taxon>
        <taxon>Neoptera</taxon>
        <taxon>Polyneoptera</taxon>
        <taxon>Dictyoptera</taxon>
        <taxon>Blattodea</taxon>
        <taxon>Blattoidea</taxon>
        <taxon>Blattidae</taxon>
        <taxon>Blattinae</taxon>
        <taxon>Periplaneta</taxon>
    </lineage>
</organism>
<dbReference type="Proteomes" id="UP001148838">
    <property type="component" value="Unassembled WGS sequence"/>
</dbReference>
<feature type="region of interest" description="Disordered" evidence="1">
    <location>
        <begin position="54"/>
        <end position="73"/>
    </location>
</feature>
<proteinExistence type="predicted"/>
<feature type="compositionally biased region" description="Acidic residues" evidence="1">
    <location>
        <begin position="8"/>
        <end position="17"/>
    </location>
</feature>
<evidence type="ECO:0000256" key="1">
    <source>
        <dbReference type="SAM" id="MobiDB-lite"/>
    </source>
</evidence>